<evidence type="ECO:0000256" key="3">
    <source>
        <dbReference type="ARBA" id="ARBA00022777"/>
    </source>
</evidence>
<evidence type="ECO:0000259" key="6">
    <source>
        <dbReference type="PROSITE" id="PS50209"/>
    </source>
</evidence>
<organism evidence="7 8">
    <name type="scientific">Plectus sambesii</name>
    <dbReference type="NCBI Taxonomy" id="2011161"/>
    <lineage>
        <taxon>Eukaryota</taxon>
        <taxon>Metazoa</taxon>
        <taxon>Ecdysozoa</taxon>
        <taxon>Nematoda</taxon>
        <taxon>Chromadorea</taxon>
        <taxon>Plectida</taxon>
        <taxon>Plectina</taxon>
        <taxon>Plectoidea</taxon>
        <taxon>Plectidae</taxon>
        <taxon>Plectus</taxon>
    </lineage>
</organism>
<dbReference type="GO" id="GO:0004672">
    <property type="term" value="F:protein kinase activity"/>
    <property type="evidence" value="ECO:0007669"/>
    <property type="project" value="InterPro"/>
</dbReference>
<dbReference type="Gene3D" id="1.10.533.10">
    <property type="entry name" value="Death Domain, Fas"/>
    <property type="match status" value="1"/>
</dbReference>
<dbReference type="Proteomes" id="UP000887566">
    <property type="component" value="Unplaced"/>
</dbReference>
<evidence type="ECO:0000313" key="8">
    <source>
        <dbReference type="WBParaSite" id="PSAMB.scaffold292size58672.g4389.t1"/>
    </source>
</evidence>
<evidence type="ECO:0000256" key="4">
    <source>
        <dbReference type="ARBA" id="ARBA00022840"/>
    </source>
</evidence>
<keyword evidence="3" id="KW-0418">Kinase</keyword>
<dbReference type="SUPFAM" id="SSF56112">
    <property type="entry name" value="Protein kinase-like (PK-like)"/>
    <property type="match status" value="1"/>
</dbReference>
<reference evidence="8" key="1">
    <citation type="submission" date="2022-11" db="UniProtKB">
        <authorList>
            <consortium name="WormBaseParasite"/>
        </authorList>
    </citation>
    <scope>IDENTIFICATION</scope>
</reference>
<dbReference type="InterPro" id="IPR050538">
    <property type="entry name" value="MAP_kinase_kinase_kinase"/>
</dbReference>
<keyword evidence="1" id="KW-0808">Transferase</keyword>
<dbReference type="WBParaSite" id="PSAMB.scaffold292size58672.g4389.t1">
    <property type="protein sequence ID" value="PSAMB.scaffold292size58672.g4389.t1"/>
    <property type="gene ID" value="PSAMB.scaffold292size58672.g4389"/>
</dbReference>
<proteinExistence type="predicted"/>
<evidence type="ECO:0000259" key="5">
    <source>
        <dbReference type="PROSITE" id="PS50011"/>
    </source>
</evidence>
<dbReference type="SMART" id="SM00220">
    <property type="entry name" value="S_TKc"/>
    <property type="match status" value="1"/>
</dbReference>
<dbReference type="Pfam" id="PF00069">
    <property type="entry name" value="Pkinase"/>
    <property type="match status" value="1"/>
</dbReference>
<dbReference type="InterPro" id="IPR008271">
    <property type="entry name" value="Ser/Thr_kinase_AS"/>
</dbReference>
<sequence length="283" mass="32164">MTVEEVVVRLQADNILTPYQANLICAEKTPFEKNQKLIDFVQKRGPKAFSCFMKSLTETGQQYIFEKLIEERKTIARREYLSTLSMWSTKIKTSATQKANLESLITKEELEQLKDIRVKKIPEEIGQIGKGLVYLHSRRPTAVVHRDIKCENLLLTTEDNVKLADFGLAINLVIDNGSKTNLSTAPKSFVGTHLFHAPEILQTVNKPEAYGRKSDIWSLACTLVQMLSGEPPYRNNKEMQLDSITLDICIVMDEVCLNLMKKLLNGTQNQQNKAMQMDNLTLD</sequence>
<keyword evidence="7" id="KW-1185">Reference proteome</keyword>
<evidence type="ECO:0000256" key="2">
    <source>
        <dbReference type="ARBA" id="ARBA00022741"/>
    </source>
</evidence>
<dbReference type="SUPFAM" id="SSF47986">
    <property type="entry name" value="DEATH domain"/>
    <property type="match status" value="1"/>
</dbReference>
<dbReference type="Gene3D" id="1.10.510.10">
    <property type="entry name" value="Transferase(Phosphotransferase) domain 1"/>
    <property type="match status" value="1"/>
</dbReference>
<dbReference type="InterPro" id="IPR011009">
    <property type="entry name" value="Kinase-like_dom_sf"/>
</dbReference>
<dbReference type="InterPro" id="IPR000719">
    <property type="entry name" value="Prot_kinase_dom"/>
</dbReference>
<dbReference type="PROSITE" id="PS50209">
    <property type="entry name" value="CARD"/>
    <property type="match status" value="1"/>
</dbReference>
<feature type="domain" description="Protein kinase" evidence="5">
    <location>
        <begin position="1"/>
        <end position="283"/>
    </location>
</feature>
<evidence type="ECO:0000313" key="7">
    <source>
        <dbReference type="Proteomes" id="UP000887566"/>
    </source>
</evidence>
<accession>A0A914W030</accession>
<dbReference type="PANTHER" id="PTHR48016">
    <property type="entry name" value="MAP KINASE KINASE KINASE SSK2-RELATED-RELATED"/>
    <property type="match status" value="1"/>
</dbReference>
<keyword evidence="4" id="KW-0067">ATP-binding</keyword>
<dbReference type="Pfam" id="PF00619">
    <property type="entry name" value="CARD"/>
    <property type="match status" value="1"/>
</dbReference>
<dbReference type="InterPro" id="IPR011029">
    <property type="entry name" value="DEATH-like_dom_sf"/>
</dbReference>
<dbReference type="PROSITE" id="PS50011">
    <property type="entry name" value="PROTEIN_KINASE_DOM"/>
    <property type="match status" value="1"/>
</dbReference>
<name>A0A914W030_9BILA</name>
<evidence type="ECO:0000256" key="1">
    <source>
        <dbReference type="ARBA" id="ARBA00022679"/>
    </source>
</evidence>
<dbReference type="PANTHER" id="PTHR48016:SF56">
    <property type="entry name" value="MAPKK KINASE"/>
    <property type="match status" value="1"/>
</dbReference>
<keyword evidence="2" id="KW-0547">Nucleotide-binding</keyword>
<dbReference type="GO" id="GO:0042981">
    <property type="term" value="P:regulation of apoptotic process"/>
    <property type="evidence" value="ECO:0007669"/>
    <property type="project" value="InterPro"/>
</dbReference>
<dbReference type="GO" id="GO:0005524">
    <property type="term" value="F:ATP binding"/>
    <property type="evidence" value="ECO:0007669"/>
    <property type="project" value="UniProtKB-KW"/>
</dbReference>
<dbReference type="CDD" id="cd01671">
    <property type="entry name" value="CARD"/>
    <property type="match status" value="1"/>
</dbReference>
<dbReference type="InterPro" id="IPR001315">
    <property type="entry name" value="CARD"/>
</dbReference>
<dbReference type="AlphaFoldDB" id="A0A914W030"/>
<dbReference type="PROSITE" id="PS00108">
    <property type="entry name" value="PROTEIN_KINASE_ST"/>
    <property type="match status" value="1"/>
</dbReference>
<protein>
    <submittedName>
        <fullName evidence="8">Protein kinase domain-containing protein</fullName>
    </submittedName>
</protein>
<feature type="domain" description="CARD" evidence="6">
    <location>
        <begin position="1"/>
        <end position="71"/>
    </location>
</feature>